<proteinExistence type="predicted"/>
<dbReference type="EMBL" id="JAAOIV010000009">
    <property type="protein sequence ID" value="NHN56530.1"/>
    <property type="molecule type" value="Genomic_DNA"/>
</dbReference>
<comment type="caution">
    <text evidence="1">The sequence shown here is derived from an EMBL/GenBank/DDBJ whole genome shotgun (WGS) entry which is preliminary data.</text>
</comment>
<dbReference type="SUPFAM" id="SSF52540">
    <property type="entry name" value="P-loop containing nucleoside triphosphate hydrolases"/>
    <property type="match status" value="1"/>
</dbReference>
<keyword evidence="2" id="KW-1185">Reference proteome</keyword>
<protein>
    <submittedName>
        <fullName evidence="1">AAA family ATPase</fullName>
    </submittedName>
</protein>
<dbReference type="Pfam" id="PF13671">
    <property type="entry name" value="AAA_33"/>
    <property type="match status" value="1"/>
</dbReference>
<dbReference type="RefSeq" id="WP_166197207.1">
    <property type="nucleotide sequence ID" value="NZ_JAAOIV010000009.1"/>
</dbReference>
<dbReference type="Proteomes" id="UP000744769">
    <property type="component" value="Unassembled WGS sequence"/>
</dbReference>
<sequence length="199" mass="22048">MTAAARVLVLCGPSGSGKSRLADRLSRTHGWPTIRLDDFYKAGDDPSLPMTDFGVPDWDNARSWNLQSALDALRDLCLDGRAELPVYDIATSSVTGCHVVDRGDAPIVIAEGIFAAETIAGLRALDLLAAAYCIRQQRQLTMARRFVRDVRERRKPVPVLLRRGWHLMRLEPRIVAAHERLGARPSTPRAVERAATLWA</sequence>
<dbReference type="AlphaFoldDB" id="A0A967B3C6"/>
<organism evidence="1 2">
    <name type="scientific">Metallococcus carri</name>
    <dbReference type="NCBI Taxonomy" id="1656884"/>
    <lineage>
        <taxon>Bacteria</taxon>
        <taxon>Bacillati</taxon>
        <taxon>Actinomycetota</taxon>
        <taxon>Actinomycetes</taxon>
        <taxon>Micrococcales</taxon>
        <taxon>Dermacoccaceae</taxon>
        <taxon>Metallococcus</taxon>
    </lineage>
</organism>
<dbReference type="Gene3D" id="3.40.50.300">
    <property type="entry name" value="P-loop containing nucleotide triphosphate hydrolases"/>
    <property type="match status" value="1"/>
</dbReference>
<dbReference type="PRINTS" id="PR00988">
    <property type="entry name" value="URIDINKINASE"/>
</dbReference>
<gene>
    <name evidence="1" type="ORF">G9U51_12145</name>
</gene>
<evidence type="ECO:0000313" key="2">
    <source>
        <dbReference type="Proteomes" id="UP000744769"/>
    </source>
</evidence>
<dbReference type="InterPro" id="IPR027417">
    <property type="entry name" value="P-loop_NTPase"/>
</dbReference>
<dbReference type="PANTHER" id="PTHR10285">
    <property type="entry name" value="URIDINE KINASE"/>
    <property type="match status" value="1"/>
</dbReference>
<name>A0A967B3C6_9MICO</name>
<accession>A0A967B3C6</accession>
<reference evidence="1" key="1">
    <citation type="submission" date="2020-03" db="EMBL/GenBank/DDBJ databases">
        <title>Draft sequencing of Calidifontibacter sp. DB0510.</title>
        <authorList>
            <person name="Kim D.-U."/>
        </authorList>
    </citation>
    <scope>NUCLEOTIDE SEQUENCE</scope>
    <source>
        <strain evidence="1">DB0510</strain>
    </source>
</reference>
<evidence type="ECO:0000313" key="1">
    <source>
        <dbReference type="EMBL" id="NHN56530.1"/>
    </source>
</evidence>